<accession>A0A0M0KX54</accession>
<dbReference type="PANTHER" id="PTHR30404">
    <property type="entry name" value="N-ACETYLMURAMOYL-L-ALANINE AMIDASE"/>
    <property type="match status" value="1"/>
</dbReference>
<keyword evidence="1" id="KW-0378">Hydrolase</keyword>
<gene>
    <name evidence="3" type="ORF">AMD01_17595</name>
</gene>
<dbReference type="CDD" id="cd02696">
    <property type="entry name" value="MurNAc-LAA"/>
    <property type="match status" value="1"/>
</dbReference>
<reference evidence="4" key="1">
    <citation type="submission" date="2015-08" db="EMBL/GenBank/DDBJ databases">
        <title>Fjat-14210 dsm16467.</title>
        <authorList>
            <person name="Liu B."/>
            <person name="Wang J."/>
            <person name="Zhu Y."/>
            <person name="Liu G."/>
            <person name="Chen Q."/>
            <person name="Chen Z."/>
            <person name="Lan J."/>
            <person name="Che J."/>
            <person name="Ge C."/>
            <person name="Shi H."/>
            <person name="Pan Z."/>
            <person name="Liu X."/>
        </authorList>
    </citation>
    <scope>NUCLEOTIDE SEQUENCE [LARGE SCALE GENOMIC DNA]</scope>
    <source>
        <strain evidence="4">DSM 16467</strain>
    </source>
</reference>
<feature type="domain" description="MurNAc-LAA" evidence="2">
    <location>
        <begin position="64"/>
        <end position="175"/>
    </location>
</feature>
<comment type="caution">
    <text evidence="3">The sequence shown here is derived from an EMBL/GenBank/DDBJ whole genome shotgun (WGS) entry which is preliminary data.</text>
</comment>
<dbReference type="InterPro" id="IPR050695">
    <property type="entry name" value="N-acetylmuramoyl_amidase_3"/>
</dbReference>
<dbReference type="GO" id="GO:0030288">
    <property type="term" value="C:outer membrane-bounded periplasmic space"/>
    <property type="evidence" value="ECO:0007669"/>
    <property type="project" value="TreeGrafter"/>
</dbReference>
<evidence type="ECO:0000256" key="1">
    <source>
        <dbReference type="ARBA" id="ARBA00022801"/>
    </source>
</evidence>
<dbReference type="InterPro" id="IPR002508">
    <property type="entry name" value="MurNAc-LAA_cat"/>
</dbReference>
<dbReference type="Proteomes" id="UP000037558">
    <property type="component" value="Unassembled WGS sequence"/>
</dbReference>
<dbReference type="GO" id="GO:0008745">
    <property type="term" value="F:N-acetylmuramoyl-L-alanine amidase activity"/>
    <property type="evidence" value="ECO:0007669"/>
    <property type="project" value="InterPro"/>
</dbReference>
<dbReference type="RefSeq" id="WP_053402753.1">
    <property type="nucleotide sequence ID" value="NZ_JAUKEN010000001.1"/>
</dbReference>
<dbReference type="Gene3D" id="3.40.630.40">
    <property type="entry name" value="Zn-dependent exopeptidases"/>
    <property type="match status" value="1"/>
</dbReference>
<dbReference type="SMART" id="SM00646">
    <property type="entry name" value="Ami_3"/>
    <property type="match status" value="1"/>
</dbReference>
<dbReference type="PATRIC" id="fig|284581.3.peg.3030"/>
<dbReference type="Pfam" id="PF01520">
    <property type="entry name" value="Amidase_3"/>
    <property type="match status" value="1"/>
</dbReference>
<keyword evidence="4" id="KW-1185">Reference proteome</keyword>
<name>A0A0M0KX54_9BACI</name>
<organism evidence="3 4">
    <name type="scientific">Priestia koreensis</name>
    <dbReference type="NCBI Taxonomy" id="284581"/>
    <lineage>
        <taxon>Bacteria</taxon>
        <taxon>Bacillati</taxon>
        <taxon>Bacillota</taxon>
        <taxon>Bacilli</taxon>
        <taxon>Bacillales</taxon>
        <taxon>Bacillaceae</taxon>
        <taxon>Priestia</taxon>
    </lineage>
</organism>
<evidence type="ECO:0000313" key="4">
    <source>
        <dbReference type="Proteomes" id="UP000037558"/>
    </source>
</evidence>
<dbReference type="PANTHER" id="PTHR30404:SF0">
    <property type="entry name" value="N-ACETYLMURAMOYL-L-ALANINE AMIDASE AMIC"/>
    <property type="match status" value="1"/>
</dbReference>
<evidence type="ECO:0000259" key="2">
    <source>
        <dbReference type="SMART" id="SM00646"/>
    </source>
</evidence>
<protein>
    <recommendedName>
        <fullName evidence="2">MurNAc-LAA domain-containing protein</fullName>
    </recommendedName>
</protein>
<sequence>MKKVMLDPGHGGKDSGAVGNSLKEKEIVLAISQYAKRFLETQYQGVEVRLTRADDRFIPLNERAQLANDWGADVFVSIHINAGGGSGFETFRSKSANDLTVTLQNTLHNEILKSMNIVSPIKDRGRQQANFLVLRQTAMPAVLTENLFIDSGDSRQLKDQAFLKATGEAHAKAIATFLKLTAVPSKGGTEVSPQKGYSTELAKAVEWAKKEGISDGQRVNEPATRGEILIMLYRALANK</sequence>
<dbReference type="GO" id="GO:0009253">
    <property type="term" value="P:peptidoglycan catabolic process"/>
    <property type="evidence" value="ECO:0007669"/>
    <property type="project" value="InterPro"/>
</dbReference>
<dbReference type="AlphaFoldDB" id="A0A0M0KX54"/>
<dbReference type="STRING" id="284581.AMD01_17595"/>
<dbReference type="SUPFAM" id="SSF53187">
    <property type="entry name" value="Zn-dependent exopeptidases"/>
    <property type="match status" value="1"/>
</dbReference>
<evidence type="ECO:0000313" key="3">
    <source>
        <dbReference type="EMBL" id="KOO42948.1"/>
    </source>
</evidence>
<proteinExistence type="predicted"/>
<dbReference type="EMBL" id="LILC01000023">
    <property type="protein sequence ID" value="KOO42948.1"/>
    <property type="molecule type" value="Genomic_DNA"/>
</dbReference>
<dbReference type="OrthoDB" id="9763643at2"/>